<protein>
    <submittedName>
        <fullName evidence="1">Uncharacterized protein</fullName>
    </submittedName>
</protein>
<name>A0A2H0VKH2_9BACT</name>
<gene>
    <name evidence="1" type="ORF">COT87_02780</name>
</gene>
<dbReference type="Proteomes" id="UP000230796">
    <property type="component" value="Unassembled WGS sequence"/>
</dbReference>
<dbReference type="AlphaFoldDB" id="A0A2H0VKH2"/>
<evidence type="ECO:0000313" key="2">
    <source>
        <dbReference type="Proteomes" id="UP000230796"/>
    </source>
</evidence>
<feature type="non-terminal residue" evidence="1">
    <location>
        <position position="45"/>
    </location>
</feature>
<sequence>MTSCSGYIARGFKVRKDTKVIAYCHTPPRWLYGYDTPTGAMGKWW</sequence>
<comment type="caution">
    <text evidence="1">The sequence shown here is derived from an EMBL/GenBank/DDBJ whole genome shotgun (WGS) entry which is preliminary data.</text>
</comment>
<organism evidence="1 2">
    <name type="scientific">Candidatus Collierbacteria bacterium CG10_big_fil_rev_8_21_14_0_10_44_9</name>
    <dbReference type="NCBI Taxonomy" id="1974535"/>
    <lineage>
        <taxon>Bacteria</taxon>
        <taxon>Candidatus Collieribacteriota</taxon>
    </lineage>
</organism>
<dbReference type="EMBL" id="PFAF01000057">
    <property type="protein sequence ID" value="PIR98820.1"/>
    <property type="molecule type" value="Genomic_DNA"/>
</dbReference>
<accession>A0A2H0VKH2</accession>
<reference evidence="2" key="1">
    <citation type="submission" date="2017-09" db="EMBL/GenBank/DDBJ databases">
        <title>Depth-based differentiation of microbial function through sediment-hosted aquifers and enrichment of novel symbionts in the deep terrestrial subsurface.</title>
        <authorList>
            <person name="Probst A.J."/>
            <person name="Ladd B."/>
            <person name="Jarett J.K."/>
            <person name="Geller-Mcgrath D.E."/>
            <person name="Sieber C.M.K."/>
            <person name="Emerson J.B."/>
            <person name="Anantharaman K."/>
            <person name="Thomas B.C."/>
            <person name="Malmstrom R."/>
            <person name="Stieglmeier M."/>
            <person name="Klingl A."/>
            <person name="Woyke T."/>
            <person name="Ryan C.M."/>
            <person name="Banfield J.F."/>
        </authorList>
    </citation>
    <scope>NUCLEOTIDE SEQUENCE [LARGE SCALE GENOMIC DNA]</scope>
</reference>
<evidence type="ECO:0000313" key="1">
    <source>
        <dbReference type="EMBL" id="PIR98820.1"/>
    </source>
</evidence>
<proteinExistence type="predicted"/>